<dbReference type="EMBL" id="BDUF01000044">
    <property type="protein sequence ID" value="GAX89986.1"/>
    <property type="molecule type" value="Genomic_DNA"/>
</dbReference>
<dbReference type="Proteomes" id="UP000217785">
    <property type="component" value="Unassembled WGS sequence"/>
</dbReference>
<accession>A0A292YLE3</accession>
<comment type="caution">
    <text evidence="1">The sequence shown here is derived from an EMBL/GenBank/DDBJ whole genome shotgun (WGS) entry which is preliminary data.</text>
</comment>
<evidence type="ECO:0000313" key="1">
    <source>
        <dbReference type="EMBL" id="GAX89986.1"/>
    </source>
</evidence>
<name>A0A292YLE3_9BACL</name>
<protein>
    <submittedName>
        <fullName evidence="1">Pullulanase</fullName>
    </submittedName>
</protein>
<organism evidence="1 2">
    <name type="scientific">Effusibacillus lacus</name>
    <dbReference type="NCBI Taxonomy" id="1348429"/>
    <lineage>
        <taxon>Bacteria</taxon>
        <taxon>Bacillati</taxon>
        <taxon>Bacillota</taxon>
        <taxon>Bacilli</taxon>
        <taxon>Bacillales</taxon>
        <taxon>Alicyclobacillaceae</taxon>
        <taxon>Effusibacillus</taxon>
    </lineage>
</organism>
<dbReference type="OrthoDB" id="2679563at2"/>
<proteinExistence type="predicted"/>
<sequence>MTAGFVVAALLSGCSSDKPAAKNDSILVEVNDEQRAAAEVAQKFLKAVLTYSNRTSDEDVKGLEYVDQAIHAGLKKQFANYTQAVQEVGGKEKLPEVQDVKVVDVIPMPDKKAYIVNTIVTYNPNRLVMDEFTKVGTVVTFENNKWLITTVNFRNQLAPAKK</sequence>
<reference evidence="2" key="1">
    <citation type="submission" date="2017-07" db="EMBL/GenBank/DDBJ databases">
        <title>Draft genome sequence of Effusibacillus lacus strain skLN1.</title>
        <authorList>
            <person name="Watanabe M."/>
            <person name="Kojima H."/>
            <person name="Fukui M."/>
        </authorList>
    </citation>
    <scope>NUCLEOTIDE SEQUENCE [LARGE SCALE GENOMIC DNA]</scope>
    <source>
        <strain evidence="2">skLN1</strain>
    </source>
</reference>
<gene>
    <name evidence="1" type="ORF">EFBL_1612</name>
</gene>
<evidence type="ECO:0000313" key="2">
    <source>
        <dbReference type="Proteomes" id="UP000217785"/>
    </source>
</evidence>
<keyword evidence="2" id="KW-1185">Reference proteome</keyword>
<dbReference type="AlphaFoldDB" id="A0A292YLE3"/>